<keyword evidence="1" id="KW-0560">Oxidoreductase</keyword>
<evidence type="ECO:0000256" key="2">
    <source>
        <dbReference type="SAM" id="MobiDB-lite"/>
    </source>
</evidence>
<reference evidence="4 5" key="1">
    <citation type="submission" date="2024-06" db="EMBL/GenBank/DDBJ databases">
        <title>The Natural Products Discovery Center: Release of the First 8490 Sequenced Strains for Exploring Actinobacteria Biosynthetic Diversity.</title>
        <authorList>
            <person name="Kalkreuter E."/>
            <person name="Kautsar S.A."/>
            <person name="Yang D."/>
            <person name="Bader C.D."/>
            <person name="Teijaro C.N."/>
            <person name="Fluegel L."/>
            <person name="Davis C.M."/>
            <person name="Simpson J.R."/>
            <person name="Lauterbach L."/>
            <person name="Steele A.D."/>
            <person name="Gui C."/>
            <person name="Meng S."/>
            <person name="Li G."/>
            <person name="Viehrig K."/>
            <person name="Ye F."/>
            <person name="Su P."/>
            <person name="Kiefer A.F."/>
            <person name="Nichols A."/>
            <person name="Cepeda A.J."/>
            <person name="Yan W."/>
            <person name="Fan B."/>
            <person name="Jiang Y."/>
            <person name="Adhikari A."/>
            <person name="Zheng C.-J."/>
            <person name="Schuster L."/>
            <person name="Cowan T.M."/>
            <person name="Smanski M.J."/>
            <person name="Chevrette M.G."/>
            <person name="De Carvalho L.P.S."/>
            <person name="Shen B."/>
        </authorList>
    </citation>
    <scope>NUCLEOTIDE SEQUENCE [LARGE SCALE GENOMIC DNA]</scope>
    <source>
        <strain evidence="4 5">NPDC006434</strain>
    </source>
</reference>
<keyword evidence="5" id="KW-1185">Reference proteome</keyword>
<dbReference type="InterPro" id="IPR036661">
    <property type="entry name" value="Luciferase-like_sf"/>
</dbReference>
<accession>A0ABV2UX24</accession>
<evidence type="ECO:0000259" key="3">
    <source>
        <dbReference type="Pfam" id="PF00296"/>
    </source>
</evidence>
<gene>
    <name evidence="4" type="primary">lxmJ</name>
    <name evidence="4" type="ORF">ABZZ21_16275</name>
</gene>
<dbReference type="RefSeq" id="WP_355397444.1">
    <property type="nucleotide sequence ID" value="NZ_JBEXPZ010000019.1"/>
</dbReference>
<dbReference type="PANTHER" id="PTHR43244">
    <property type="match status" value="1"/>
</dbReference>
<dbReference type="Proteomes" id="UP001550210">
    <property type="component" value="Unassembled WGS sequence"/>
</dbReference>
<dbReference type="Gene3D" id="3.20.20.30">
    <property type="entry name" value="Luciferase-like domain"/>
    <property type="match status" value="1"/>
</dbReference>
<protein>
    <submittedName>
        <fullName evidence="4">F420-dependent peptide dehydroalanine reductase LxmJ</fullName>
    </submittedName>
</protein>
<dbReference type="EMBL" id="JBEXPZ010000019">
    <property type="protein sequence ID" value="MET9846087.1"/>
    <property type="molecule type" value="Genomic_DNA"/>
</dbReference>
<dbReference type="PANTHER" id="PTHR43244:SF1">
    <property type="entry name" value="5,10-METHYLENETETRAHYDROMETHANOPTERIN REDUCTASE"/>
    <property type="match status" value="1"/>
</dbReference>
<dbReference type="InterPro" id="IPR050564">
    <property type="entry name" value="F420-G6PD/mer"/>
</dbReference>
<dbReference type="Pfam" id="PF00296">
    <property type="entry name" value="Bac_luciferase"/>
    <property type="match status" value="1"/>
</dbReference>
<organism evidence="4 5">
    <name type="scientific">Streptomyces ossamyceticus</name>
    <dbReference type="NCBI Taxonomy" id="249581"/>
    <lineage>
        <taxon>Bacteria</taxon>
        <taxon>Bacillati</taxon>
        <taxon>Actinomycetota</taxon>
        <taxon>Actinomycetes</taxon>
        <taxon>Kitasatosporales</taxon>
        <taxon>Streptomycetaceae</taxon>
        <taxon>Streptomyces</taxon>
    </lineage>
</organism>
<evidence type="ECO:0000256" key="1">
    <source>
        <dbReference type="ARBA" id="ARBA00023002"/>
    </source>
</evidence>
<sequence length="399" mass="41407">MTTTEPRPTGTEARLTGTEVRLTSTEARLTGAESRPTGAEARPTGAESRPTGAEARPTGAEAQSTTTEPWPTAADADGVARDLPAVLYPLQPDHPELVAPFAASVARTGARRLWLCQSFRAEPHQVLAHLAGMGHTVPVGTAVTLLPLRHPYEAALQARSLALLTGQPVVAGYGIGTPDFAKGLAPEPYRSPRTAVGDYVRSVRALLDGESVAYDGPYHRLHAELPPVGPHAPVEVGAGVLRPGMARTAGATADVAITWMTPPAYVRDVLVPQLAAGAAESGRAGRPRIATAVHVAVARPGRDPRHLARVAAGAHLGAPHYADMLRRAGVDTGGPDPAAELLRADVVVTGTPEEIAATLARYRAAGVDEILLNPTAVLLTEGVHAAVDDMEEIIAATAG</sequence>
<dbReference type="SUPFAM" id="SSF51679">
    <property type="entry name" value="Bacterial luciferase-like"/>
    <property type="match status" value="1"/>
</dbReference>
<name>A0ABV2UX24_9ACTN</name>
<dbReference type="InterPro" id="IPR011251">
    <property type="entry name" value="Luciferase-like_dom"/>
</dbReference>
<proteinExistence type="predicted"/>
<evidence type="ECO:0000313" key="5">
    <source>
        <dbReference type="Proteomes" id="UP001550210"/>
    </source>
</evidence>
<feature type="region of interest" description="Disordered" evidence="2">
    <location>
        <begin position="1"/>
        <end position="73"/>
    </location>
</feature>
<evidence type="ECO:0000313" key="4">
    <source>
        <dbReference type="EMBL" id="MET9846087.1"/>
    </source>
</evidence>
<feature type="domain" description="Luciferase-like" evidence="3">
    <location>
        <begin position="101"/>
        <end position="369"/>
    </location>
</feature>
<comment type="caution">
    <text evidence="4">The sequence shown here is derived from an EMBL/GenBank/DDBJ whole genome shotgun (WGS) entry which is preliminary data.</text>
</comment>